<feature type="domain" description="AB hydrolase-1" evidence="2">
    <location>
        <begin position="97"/>
        <end position="190"/>
    </location>
</feature>
<evidence type="ECO:0000256" key="1">
    <source>
        <dbReference type="SAM" id="Phobius"/>
    </source>
</evidence>
<dbReference type="SUPFAM" id="SSF53474">
    <property type="entry name" value="alpha/beta-Hydrolases"/>
    <property type="match status" value="1"/>
</dbReference>
<evidence type="ECO:0000313" key="4">
    <source>
        <dbReference type="Proteomes" id="UP001479436"/>
    </source>
</evidence>
<dbReference type="Pfam" id="PF00561">
    <property type="entry name" value="Abhydrolase_1"/>
    <property type="match status" value="1"/>
</dbReference>
<dbReference type="Proteomes" id="UP001479436">
    <property type="component" value="Unassembled WGS sequence"/>
</dbReference>
<organism evidence="3 4">
    <name type="scientific">Basidiobolus ranarum</name>
    <dbReference type="NCBI Taxonomy" id="34480"/>
    <lineage>
        <taxon>Eukaryota</taxon>
        <taxon>Fungi</taxon>
        <taxon>Fungi incertae sedis</taxon>
        <taxon>Zoopagomycota</taxon>
        <taxon>Entomophthoromycotina</taxon>
        <taxon>Basidiobolomycetes</taxon>
        <taxon>Basidiobolales</taxon>
        <taxon>Basidiobolaceae</taxon>
        <taxon>Basidiobolus</taxon>
    </lineage>
</organism>
<keyword evidence="1" id="KW-0812">Transmembrane</keyword>
<dbReference type="Gene3D" id="3.40.50.1820">
    <property type="entry name" value="alpha/beta hydrolase"/>
    <property type="match status" value="1"/>
</dbReference>
<dbReference type="InterPro" id="IPR029058">
    <property type="entry name" value="AB_hydrolase_fold"/>
</dbReference>
<protein>
    <submittedName>
        <fullName evidence="3">Bem46 protein, variant</fullName>
    </submittedName>
</protein>
<sequence>MAYLTRMPRVLRLPTSLKYLLAFTGVATLSGLTLVYLLQCKLIYPAYFPSGSRKKVDFPSLYDMDDYEDVTLTTSDGEELKAYLITRETEEITRKAPTLLYLHANAGNMGHRLPIAKRFHQRFRCNILMLSYRGYGFSTGSPSESGLRIDAQTALNFILGHPLLKNTKIVVYGQSIGGAVAGVLVARNEDK</sequence>
<comment type="caution">
    <text evidence="3">The sequence shown here is derived from an EMBL/GenBank/DDBJ whole genome shotgun (WGS) entry which is preliminary data.</text>
</comment>
<feature type="transmembrane region" description="Helical" evidence="1">
    <location>
        <begin position="20"/>
        <end position="38"/>
    </location>
</feature>
<keyword evidence="1" id="KW-1133">Transmembrane helix</keyword>
<reference evidence="3 4" key="1">
    <citation type="submission" date="2023-04" db="EMBL/GenBank/DDBJ databases">
        <title>Genome of Basidiobolus ranarum AG-B5.</title>
        <authorList>
            <person name="Stajich J.E."/>
            <person name="Carter-House D."/>
            <person name="Gryganskyi A."/>
        </authorList>
    </citation>
    <scope>NUCLEOTIDE SEQUENCE [LARGE SCALE GENOMIC DNA]</scope>
    <source>
        <strain evidence="3 4">AG-B5</strain>
    </source>
</reference>
<dbReference type="InterPro" id="IPR000073">
    <property type="entry name" value="AB_hydrolase_1"/>
</dbReference>
<name>A0ABR2VNZ8_9FUNG</name>
<dbReference type="PANTHER" id="PTHR12277:SF81">
    <property type="entry name" value="PROTEIN ABHD13"/>
    <property type="match status" value="1"/>
</dbReference>
<evidence type="ECO:0000313" key="3">
    <source>
        <dbReference type="EMBL" id="KAK9687389.1"/>
    </source>
</evidence>
<keyword evidence="1" id="KW-0472">Membrane</keyword>
<evidence type="ECO:0000259" key="2">
    <source>
        <dbReference type="Pfam" id="PF00561"/>
    </source>
</evidence>
<keyword evidence="4" id="KW-1185">Reference proteome</keyword>
<dbReference type="EMBL" id="JASJQH010008664">
    <property type="protein sequence ID" value="KAK9687389.1"/>
    <property type="molecule type" value="Genomic_DNA"/>
</dbReference>
<proteinExistence type="predicted"/>
<gene>
    <name evidence="3" type="primary">bem46_3</name>
    <name evidence="3" type="ORF">K7432_014806</name>
</gene>
<accession>A0ABR2VNZ8</accession>
<feature type="non-terminal residue" evidence="3">
    <location>
        <position position="191"/>
    </location>
</feature>
<dbReference type="PANTHER" id="PTHR12277">
    <property type="entry name" value="ALPHA/BETA HYDROLASE DOMAIN-CONTAINING PROTEIN"/>
    <property type="match status" value="1"/>
</dbReference>